<dbReference type="PROSITE" id="PS51481">
    <property type="entry name" value="DHAK"/>
    <property type="match status" value="1"/>
</dbReference>
<evidence type="ECO:0000256" key="5">
    <source>
        <dbReference type="ARBA" id="ARBA00022741"/>
    </source>
</evidence>
<dbReference type="PROSITE" id="PS51480">
    <property type="entry name" value="DHAL"/>
    <property type="match status" value="1"/>
</dbReference>
<dbReference type="GO" id="GO:0004371">
    <property type="term" value="F:glycerone kinase activity"/>
    <property type="evidence" value="ECO:0007669"/>
    <property type="project" value="UniProtKB-EC"/>
</dbReference>
<evidence type="ECO:0008006" key="18">
    <source>
        <dbReference type="Google" id="ProtNLM"/>
    </source>
</evidence>
<keyword evidence="8" id="KW-0067">ATP-binding</keyword>
<evidence type="ECO:0000256" key="7">
    <source>
        <dbReference type="ARBA" id="ARBA00022798"/>
    </source>
</evidence>
<keyword evidence="17" id="KW-1185">Reference proteome</keyword>
<evidence type="ECO:0000256" key="8">
    <source>
        <dbReference type="ARBA" id="ARBA00022840"/>
    </source>
</evidence>
<evidence type="ECO:0000259" key="15">
    <source>
        <dbReference type="PROSITE" id="PS51481"/>
    </source>
</evidence>
<dbReference type="InterPro" id="IPR036117">
    <property type="entry name" value="DhaL_dom_sf"/>
</dbReference>
<proteinExistence type="inferred from homology"/>
<dbReference type="InterPro" id="IPR012734">
    <property type="entry name" value="DhaK_ATP"/>
</dbReference>
<feature type="domain" description="DhaL" evidence="14">
    <location>
        <begin position="384"/>
        <end position="589"/>
    </location>
</feature>
<dbReference type="FunFam" id="3.40.50.10440:FF:000001">
    <property type="entry name" value="Dihydroxyacetone kinase, DhaK subunit"/>
    <property type="match status" value="1"/>
</dbReference>
<dbReference type="Gene3D" id="3.40.50.10440">
    <property type="entry name" value="Dihydroxyacetone kinase, domain 1"/>
    <property type="match status" value="1"/>
</dbReference>
<dbReference type="Gene3D" id="3.30.1180.20">
    <property type="entry name" value="Dihydroxyacetone kinase, domain 2"/>
    <property type="match status" value="1"/>
</dbReference>
<dbReference type="PANTHER" id="PTHR28629:SF1">
    <property type="entry name" value="YALI0F01606P"/>
    <property type="match status" value="1"/>
</dbReference>
<evidence type="ECO:0000259" key="14">
    <source>
        <dbReference type="PROSITE" id="PS51480"/>
    </source>
</evidence>
<dbReference type="SUPFAM" id="SSF82549">
    <property type="entry name" value="DAK1/DegV-like"/>
    <property type="match status" value="1"/>
</dbReference>
<dbReference type="InterPro" id="IPR050861">
    <property type="entry name" value="Dihydroxyacetone_Kinase"/>
</dbReference>
<evidence type="ECO:0000256" key="12">
    <source>
        <dbReference type="PIRSR" id="PIRSR612734-2"/>
    </source>
</evidence>
<dbReference type="SMART" id="SM01120">
    <property type="entry name" value="Dak2"/>
    <property type="match status" value="1"/>
</dbReference>
<dbReference type="GO" id="GO:0005524">
    <property type="term" value="F:ATP binding"/>
    <property type="evidence" value="ECO:0007669"/>
    <property type="project" value="UniProtKB-KW"/>
</dbReference>
<dbReference type="GO" id="GO:0005829">
    <property type="term" value="C:cytosol"/>
    <property type="evidence" value="ECO:0007669"/>
    <property type="project" value="TreeGrafter"/>
</dbReference>
<evidence type="ECO:0000256" key="13">
    <source>
        <dbReference type="SAM" id="MobiDB-lite"/>
    </source>
</evidence>
<dbReference type="InterPro" id="IPR004006">
    <property type="entry name" value="DhaK_dom"/>
</dbReference>
<evidence type="ECO:0000256" key="1">
    <source>
        <dbReference type="ARBA" id="ARBA00003264"/>
    </source>
</evidence>
<feature type="domain" description="DhaK" evidence="15">
    <location>
        <begin position="9"/>
        <end position="348"/>
    </location>
</feature>
<protein>
    <recommendedName>
        <fullName evidence="18">Dihydroxyacetone kinase</fullName>
    </recommendedName>
</protein>
<comment type="catalytic activity">
    <reaction evidence="10">
        <text>dihydroxyacetone + ATP = dihydroxyacetone phosphate + ADP + H(+)</text>
        <dbReference type="Rhea" id="RHEA:15773"/>
        <dbReference type="ChEBI" id="CHEBI:15378"/>
        <dbReference type="ChEBI" id="CHEBI:16016"/>
        <dbReference type="ChEBI" id="CHEBI:30616"/>
        <dbReference type="ChEBI" id="CHEBI:57642"/>
        <dbReference type="ChEBI" id="CHEBI:456216"/>
        <dbReference type="EC" id="2.7.1.29"/>
    </reaction>
</comment>
<evidence type="ECO:0000256" key="3">
    <source>
        <dbReference type="ARBA" id="ARBA00008757"/>
    </source>
</evidence>
<dbReference type="PANTHER" id="PTHR28629">
    <property type="entry name" value="TRIOKINASE/FMN CYCLASE"/>
    <property type="match status" value="1"/>
</dbReference>
<dbReference type="AlphaFoldDB" id="A0AAV9JPQ4"/>
<comment type="function">
    <text evidence="1">Catalyzes both the phosphorylation of dihydroxyacetone and of glyceraldehyde.</text>
</comment>
<evidence type="ECO:0000256" key="6">
    <source>
        <dbReference type="ARBA" id="ARBA00022777"/>
    </source>
</evidence>
<dbReference type="EMBL" id="JAVFHQ010000011">
    <property type="protein sequence ID" value="KAK4547358.1"/>
    <property type="molecule type" value="Genomic_DNA"/>
</dbReference>
<feature type="binding site" evidence="12">
    <location>
        <begin position="54"/>
        <end position="57"/>
    </location>
    <ligand>
        <name>substrate</name>
    </ligand>
</feature>
<sequence length="594" mass="63876">MSTKHFFPATEGVVVLALESLVIRNSHLELDAPNKVVYSKTHHPSKVTVISGGGSGHEPAWSGYVGDGMLAAAVNGDVFASPATKQIMAAINHVPSDAGIILCITNYTGDNLHFGLAREKAAGMGHKVAILRMTDDVALGRKQTENTGRRGLAANMFVLKLCGSAAEDGYDFEKCLKIGESVNANAVTVGSSLDHCHIPGREHHRSVPEDAYVLGMGIHNEPGLHEKSPIPPVEEIVEDMLKYCLDPSDKDRAFVDFRPDDVVCLLINNFGGMSNLEIEALTTVSRKVLDKQWQITPKRIYAQCFETSLNAPGWSISLLNVSGIERETNTSLHTLLHLLDRDTTAPAWPRNGYREVKVPKRRAESHTNSTSETAAQKGPKVDPTALESALRRACDEAVKAEPDITKWDIQMGDGDCGEAVEGMCKGVLKKLDAGLCKNGALFHVLDEVESAVEEIGGTLGAIISIVLASYTSNLRLAYAKDEDGFQMDINSAGQAAGQALKNLMGYTSARQGGRTVMDTLIPFCETLEKESDFSKAVEAAERGAKSTSGMKAKFGRATYVGEQSADTEHDAPPDPGAMAAAIFLRGLLDGMNQE</sequence>
<dbReference type="GO" id="GO:0019563">
    <property type="term" value="P:glycerol catabolic process"/>
    <property type="evidence" value="ECO:0007669"/>
    <property type="project" value="TreeGrafter"/>
</dbReference>
<dbReference type="NCBIfam" id="TIGR02361">
    <property type="entry name" value="dak_ATP"/>
    <property type="match status" value="1"/>
</dbReference>
<dbReference type="Proteomes" id="UP001324427">
    <property type="component" value="Unassembled WGS sequence"/>
</dbReference>
<keyword evidence="7" id="KW-0319">Glycerol metabolism</keyword>
<organism evidence="16 17">
    <name type="scientific">Oleoguttula mirabilis</name>
    <dbReference type="NCBI Taxonomy" id="1507867"/>
    <lineage>
        <taxon>Eukaryota</taxon>
        <taxon>Fungi</taxon>
        <taxon>Dikarya</taxon>
        <taxon>Ascomycota</taxon>
        <taxon>Pezizomycotina</taxon>
        <taxon>Dothideomycetes</taxon>
        <taxon>Dothideomycetidae</taxon>
        <taxon>Mycosphaerellales</taxon>
        <taxon>Teratosphaeriaceae</taxon>
        <taxon>Oleoguttula</taxon>
    </lineage>
</organism>
<comment type="similarity">
    <text evidence="3">Belongs to the dihydroxyacetone kinase (DAK) family.</text>
</comment>
<feature type="active site" description="Tele-hemiaminal-histidine intermediate" evidence="11">
    <location>
        <position position="219"/>
    </location>
</feature>
<dbReference type="Pfam" id="PF02734">
    <property type="entry name" value="Dak2"/>
    <property type="match status" value="1"/>
</dbReference>
<evidence type="ECO:0000256" key="11">
    <source>
        <dbReference type="PIRSR" id="PIRSR612734-1"/>
    </source>
</evidence>
<accession>A0AAV9JPQ4</accession>
<evidence type="ECO:0000256" key="4">
    <source>
        <dbReference type="ARBA" id="ARBA00022679"/>
    </source>
</evidence>
<dbReference type="FunFam" id="3.30.1180.20:FF:000001">
    <property type="entry name" value="Dihydroxyacetone kinase 1"/>
    <property type="match status" value="1"/>
</dbReference>
<evidence type="ECO:0000256" key="2">
    <source>
        <dbReference type="ARBA" id="ARBA00004778"/>
    </source>
</evidence>
<name>A0AAV9JPQ4_9PEZI</name>
<evidence type="ECO:0000313" key="17">
    <source>
        <dbReference type="Proteomes" id="UP001324427"/>
    </source>
</evidence>
<keyword evidence="4" id="KW-0808">Transferase</keyword>
<dbReference type="GO" id="GO:0050354">
    <property type="term" value="F:triokinase activity"/>
    <property type="evidence" value="ECO:0007669"/>
    <property type="project" value="UniProtKB-EC"/>
</dbReference>
<comment type="pathway">
    <text evidence="2">Polyol metabolism; glycerol fermentation; glycerone phosphate from glycerol (oxidative route): step 2/2.</text>
</comment>
<dbReference type="Gene3D" id="1.25.40.340">
    <property type="match status" value="1"/>
</dbReference>
<dbReference type="Pfam" id="PF02733">
    <property type="entry name" value="Dak1"/>
    <property type="match status" value="1"/>
</dbReference>
<keyword evidence="6" id="KW-0418">Kinase</keyword>
<feature type="binding site" evidence="12">
    <location>
        <position position="110"/>
    </location>
    <ligand>
        <name>substrate</name>
    </ligand>
</feature>
<evidence type="ECO:0000313" key="16">
    <source>
        <dbReference type="EMBL" id="KAK4547358.1"/>
    </source>
</evidence>
<comment type="caution">
    <text evidence="16">The sequence shown here is derived from an EMBL/GenBank/DDBJ whole genome shotgun (WGS) entry which is preliminary data.</text>
</comment>
<evidence type="ECO:0000256" key="9">
    <source>
        <dbReference type="ARBA" id="ARBA00047974"/>
    </source>
</evidence>
<gene>
    <name evidence="16" type="ORF">LTR36_001014</name>
</gene>
<reference evidence="16 17" key="1">
    <citation type="submission" date="2021-11" db="EMBL/GenBank/DDBJ databases">
        <title>Black yeast isolated from Biological Soil Crust.</title>
        <authorList>
            <person name="Kurbessoian T."/>
        </authorList>
    </citation>
    <scope>NUCLEOTIDE SEQUENCE [LARGE SCALE GENOMIC DNA]</scope>
    <source>
        <strain evidence="16 17">CCFEE 5522</strain>
    </source>
</reference>
<evidence type="ECO:0000256" key="10">
    <source>
        <dbReference type="ARBA" id="ARBA00048898"/>
    </source>
</evidence>
<dbReference type="SUPFAM" id="SSF101473">
    <property type="entry name" value="DhaL-like"/>
    <property type="match status" value="1"/>
</dbReference>
<keyword evidence="5" id="KW-0547">Nucleotide-binding</keyword>
<dbReference type="InterPro" id="IPR004007">
    <property type="entry name" value="DhaL_dom"/>
</dbReference>
<feature type="region of interest" description="Disordered" evidence="13">
    <location>
        <begin position="358"/>
        <end position="382"/>
    </location>
</feature>
<comment type="catalytic activity">
    <reaction evidence="9">
        <text>D-glyceraldehyde + ATP = D-glyceraldehyde 3-phosphate + ADP + H(+)</text>
        <dbReference type="Rhea" id="RHEA:13941"/>
        <dbReference type="ChEBI" id="CHEBI:15378"/>
        <dbReference type="ChEBI" id="CHEBI:17378"/>
        <dbReference type="ChEBI" id="CHEBI:30616"/>
        <dbReference type="ChEBI" id="CHEBI:59776"/>
        <dbReference type="ChEBI" id="CHEBI:456216"/>
        <dbReference type="EC" id="2.7.1.28"/>
    </reaction>
</comment>